<dbReference type="PROSITE" id="PS51503">
    <property type="entry name" value="HIG1"/>
    <property type="match status" value="1"/>
</dbReference>
<name>A0ABZ2C7J3_9PROT</name>
<gene>
    <name evidence="6" type="ORF">Bealeia1_00964</name>
</gene>
<feature type="transmembrane region" description="Helical" evidence="4">
    <location>
        <begin position="43"/>
        <end position="64"/>
    </location>
</feature>
<dbReference type="NCBIfam" id="NF033233">
    <property type="entry name" value="twin_helix"/>
    <property type="match status" value="1"/>
</dbReference>
<protein>
    <submittedName>
        <fullName evidence="6">Twin transmembrane helix small domain protein</fullName>
    </submittedName>
</protein>
<evidence type="ECO:0000256" key="1">
    <source>
        <dbReference type="ARBA" id="ARBA00022692"/>
    </source>
</evidence>
<evidence type="ECO:0000256" key="2">
    <source>
        <dbReference type="ARBA" id="ARBA00022989"/>
    </source>
</evidence>
<evidence type="ECO:0000259" key="5">
    <source>
        <dbReference type="PROSITE" id="PS51503"/>
    </source>
</evidence>
<feature type="domain" description="HIG1" evidence="5">
    <location>
        <begin position="1"/>
        <end position="66"/>
    </location>
</feature>
<evidence type="ECO:0000313" key="7">
    <source>
        <dbReference type="Proteomes" id="UP001330434"/>
    </source>
</evidence>
<dbReference type="EMBL" id="CP133270">
    <property type="protein sequence ID" value="WVX66779.1"/>
    <property type="molecule type" value="Genomic_DNA"/>
</dbReference>
<evidence type="ECO:0000256" key="4">
    <source>
        <dbReference type="SAM" id="Phobius"/>
    </source>
</evidence>
<organism evidence="6 7">
    <name type="scientific">Candidatus Bealeia paramacronuclearis</name>
    <dbReference type="NCBI Taxonomy" id="1921001"/>
    <lineage>
        <taxon>Bacteria</taxon>
        <taxon>Pseudomonadati</taxon>
        <taxon>Pseudomonadota</taxon>
        <taxon>Alphaproteobacteria</taxon>
        <taxon>Holosporales</taxon>
        <taxon>Holosporaceae</taxon>
        <taxon>Candidatus Bealeia</taxon>
    </lineage>
</organism>
<keyword evidence="7" id="KW-1185">Reference proteome</keyword>
<reference evidence="6 7" key="1">
    <citation type="journal article" date="2024" name="Environ. Microbiol.">
        <title>Novel evolutionary insights on the interactions of the Holosporales (Alphaproteobacteria) with eukaryotic hosts from comparative genomics.</title>
        <authorList>
            <person name="Giovannini M."/>
            <person name="Petroni G."/>
            <person name="Castelli M."/>
        </authorList>
    </citation>
    <scope>NUCLEOTIDE SEQUENCE [LARGE SCALE GENOMIC DNA]</scope>
    <source>
        <strain evidence="6 7">US_Bl 15I1</strain>
    </source>
</reference>
<dbReference type="InterPro" id="IPR007667">
    <property type="entry name" value="Hypoxia_induced_domain"/>
</dbReference>
<dbReference type="Pfam" id="PF04588">
    <property type="entry name" value="HIG_1_N"/>
    <property type="match status" value="1"/>
</dbReference>
<evidence type="ECO:0000256" key="3">
    <source>
        <dbReference type="ARBA" id="ARBA00023136"/>
    </source>
</evidence>
<dbReference type="Proteomes" id="UP001330434">
    <property type="component" value="Chromosome"/>
</dbReference>
<evidence type="ECO:0000313" key="6">
    <source>
        <dbReference type="EMBL" id="WVX66779.1"/>
    </source>
</evidence>
<proteinExistence type="predicted"/>
<feature type="transmembrane region" description="Helical" evidence="4">
    <location>
        <begin position="6"/>
        <end position="31"/>
    </location>
</feature>
<sequence>MTAQGVITVLLFIAMGATLLVLALGIANLFLKGTDNPERSNKLMRMRIGFQALALALFAILLLLKR</sequence>
<dbReference type="RefSeq" id="WP_331255605.1">
    <property type="nucleotide sequence ID" value="NZ_CP133270.1"/>
</dbReference>
<accession>A0ABZ2C7J3</accession>
<keyword evidence="2 4" id="KW-1133">Transmembrane helix</keyword>
<keyword evidence="3 4" id="KW-0472">Membrane</keyword>
<keyword evidence="1 4" id="KW-0812">Transmembrane</keyword>